<protein>
    <submittedName>
        <fullName evidence="3">Retinol dehydrogenase 13-like</fullName>
    </submittedName>
</protein>
<evidence type="ECO:0000256" key="1">
    <source>
        <dbReference type="ARBA" id="ARBA00023002"/>
    </source>
</evidence>
<dbReference type="PANTHER" id="PTHR43157:SF31">
    <property type="entry name" value="PHOSPHATIDYLINOSITOL-GLYCAN BIOSYNTHESIS CLASS F PROTEIN"/>
    <property type="match status" value="1"/>
</dbReference>
<organism evidence="3">
    <name type="scientific">Hirondellea gigas</name>
    <dbReference type="NCBI Taxonomy" id="1518452"/>
    <lineage>
        <taxon>Eukaryota</taxon>
        <taxon>Metazoa</taxon>
        <taxon>Ecdysozoa</taxon>
        <taxon>Arthropoda</taxon>
        <taxon>Crustacea</taxon>
        <taxon>Multicrustacea</taxon>
        <taxon>Malacostraca</taxon>
        <taxon>Eumalacostraca</taxon>
        <taxon>Peracarida</taxon>
        <taxon>Amphipoda</taxon>
        <taxon>Amphilochidea</taxon>
        <taxon>Lysianassida</taxon>
        <taxon>Lysianassidira</taxon>
        <taxon>Lysianassoidea</taxon>
        <taxon>Lysianassidae</taxon>
        <taxon>Hirondellea</taxon>
    </lineage>
</organism>
<evidence type="ECO:0000313" key="3">
    <source>
        <dbReference type="EMBL" id="LAB70898.1"/>
    </source>
</evidence>
<dbReference type="AlphaFoldDB" id="A0A2P2IA56"/>
<dbReference type="InterPro" id="IPR036291">
    <property type="entry name" value="NAD(P)-bd_dom_sf"/>
</dbReference>
<dbReference type="InterPro" id="IPR002347">
    <property type="entry name" value="SDR_fam"/>
</dbReference>
<dbReference type="EMBL" id="IACF01005312">
    <property type="protein sequence ID" value="LAB70898.1"/>
    <property type="molecule type" value="mRNA"/>
</dbReference>
<evidence type="ECO:0000256" key="2">
    <source>
        <dbReference type="RuleBase" id="RU000363"/>
    </source>
</evidence>
<dbReference type="PANTHER" id="PTHR43157">
    <property type="entry name" value="PHOSPHATIDYLINOSITOL-GLYCAN BIOSYNTHESIS CLASS F PROTEIN-RELATED"/>
    <property type="match status" value="1"/>
</dbReference>
<reference evidence="3" key="1">
    <citation type="journal article" date="2018" name="Biosci. Biotechnol. Biochem.">
        <title>Polysaccharide hydrolase of the hadal zone amphipods Hirondellea gigas.</title>
        <authorList>
            <person name="Kobayashi H."/>
            <person name="Nagahama T."/>
            <person name="Arai W."/>
            <person name="Sasagawa Y."/>
            <person name="Umeda M."/>
            <person name="Hayashi T."/>
            <person name="Nikaido I."/>
            <person name="Watanabe H."/>
            <person name="Oguri K."/>
            <person name="Kitazato H."/>
            <person name="Fujioka K."/>
            <person name="Kido Y."/>
            <person name="Takami H."/>
        </authorList>
    </citation>
    <scope>NUCLEOTIDE SEQUENCE</scope>
    <source>
        <tissue evidence="3">Whole body</tissue>
    </source>
</reference>
<dbReference type="Gene3D" id="3.40.50.720">
    <property type="entry name" value="NAD(P)-binding Rossmann-like Domain"/>
    <property type="match status" value="1"/>
</dbReference>
<dbReference type="Pfam" id="PF00106">
    <property type="entry name" value="adh_short"/>
    <property type="match status" value="1"/>
</dbReference>
<name>A0A2P2IA56_9CRUS</name>
<dbReference type="PRINTS" id="PR00081">
    <property type="entry name" value="GDHRDH"/>
</dbReference>
<proteinExistence type="evidence at transcript level"/>
<dbReference type="PRINTS" id="PR00080">
    <property type="entry name" value="SDRFAMILY"/>
</dbReference>
<comment type="similarity">
    <text evidence="2">Belongs to the short-chain dehydrogenases/reductases (SDR) family.</text>
</comment>
<dbReference type="SUPFAM" id="SSF51735">
    <property type="entry name" value="NAD(P)-binding Rossmann-fold domains"/>
    <property type="match status" value="1"/>
</dbReference>
<sequence>MARRKARVIMACRSMKKCKEARKDIIAETLNRKVVCRECNLASFESVREFASDINRNEERVDVLINNAGVMRCPRKLSADGIELQLATNHMSHFLLTMLLLDKLKANAPSRVVTVSSVAHQRSSVSINFSDLNSEQNYEPSTAYDQSKLANVMFTKKLARELEGSGVTCSAVHPGIVNTGIGRHMSLYKSWMAMLLLRPLLWLFLKTPRQGAQTTIYAALSPHAEEHSGAYYSNQSEAAASEAACDVAAQERLWQISYKWTGLGP</sequence>
<dbReference type="GO" id="GO:0016491">
    <property type="term" value="F:oxidoreductase activity"/>
    <property type="evidence" value="ECO:0007669"/>
    <property type="project" value="UniProtKB-KW"/>
</dbReference>
<keyword evidence="1" id="KW-0560">Oxidoreductase</keyword>
<accession>A0A2P2IA56</accession>